<dbReference type="EMBL" id="HBHX01063378">
    <property type="protein sequence ID" value="CAE0143894.1"/>
    <property type="molecule type" value="Transcribed_RNA"/>
</dbReference>
<name>A0A7S3BTH2_9EUKA</name>
<sequence>MTRNFGVIMFLIFDLILIFVTVHVLVIPSEPVPPRSLARRSVVPSPLLPILLPPPSPSLLPSQTIVCSHIANMTNLRQLSPPEWCNEGDRPADQALCESFYVGHTGENVVHRCLHEASSGSCLLSSEAIECARGAPSSPLPHNSLP</sequence>
<evidence type="ECO:0000256" key="1">
    <source>
        <dbReference type="SAM" id="Phobius"/>
    </source>
</evidence>
<keyword evidence="1" id="KW-1133">Transmembrane helix</keyword>
<keyword evidence="1" id="KW-0472">Membrane</keyword>
<feature type="transmembrane region" description="Helical" evidence="1">
    <location>
        <begin position="6"/>
        <end position="27"/>
    </location>
</feature>
<organism evidence="2">
    <name type="scientific">Haptolina ericina</name>
    <dbReference type="NCBI Taxonomy" id="156174"/>
    <lineage>
        <taxon>Eukaryota</taxon>
        <taxon>Haptista</taxon>
        <taxon>Haptophyta</taxon>
        <taxon>Prymnesiophyceae</taxon>
        <taxon>Prymnesiales</taxon>
        <taxon>Prymnesiaceae</taxon>
        <taxon>Haptolina</taxon>
    </lineage>
</organism>
<protein>
    <submittedName>
        <fullName evidence="2">Uncharacterized protein</fullName>
    </submittedName>
</protein>
<reference evidence="2" key="1">
    <citation type="submission" date="2021-01" db="EMBL/GenBank/DDBJ databases">
        <authorList>
            <person name="Corre E."/>
            <person name="Pelletier E."/>
            <person name="Niang G."/>
            <person name="Scheremetjew M."/>
            <person name="Finn R."/>
            <person name="Kale V."/>
            <person name="Holt S."/>
            <person name="Cochrane G."/>
            <person name="Meng A."/>
            <person name="Brown T."/>
            <person name="Cohen L."/>
        </authorList>
    </citation>
    <scope>NUCLEOTIDE SEQUENCE</scope>
    <source>
        <strain evidence="2">CCMP281</strain>
    </source>
</reference>
<keyword evidence="1" id="KW-0812">Transmembrane</keyword>
<dbReference type="AlphaFoldDB" id="A0A7S3BTH2"/>
<evidence type="ECO:0000313" key="2">
    <source>
        <dbReference type="EMBL" id="CAE0143894.1"/>
    </source>
</evidence>
<gene>
    <name evidence="2" type="ORF">HERI1096_LOCUS35056</name>
</gene>
<proteinExistence type="predicted"/>
<accession>A0A7S3BTH2</accession>